<dbReference type="PANTHER" id="PTHR30055:SF148">
    <property type="entry name" value="TETR-FAMILY TRANSCRIPTIONAL REGULATOR"/>
    <property type="match status" value="1"/>
</dbReference>
<dbReference type="InterPro" id="IPR041479">
    <property type="entry name" value="TetR_CgmR_C"/>
</dbReference>
<feature type="domain" description="HTH tetR-type" evidence="3">
    <location>
        <begin position="11"/>
        <end position="71"/>
    </location>
</feature>
<evidence type="ECO:0000256" key="1">
    <source>
        <dbReference type="ARBA" id="ARBA00023125"/>
    </source>
</evidence>
<dbReference type="PANTHER" id="PTHR30055">
    <property type="entry name" value="HTH-TYPE TRANSCRIPTIONAL REGULATOR RUTR"/>
    <property type="match status" value="1"/>
</dbReference>
<evidence type="ECO:0000313" key="4">
    <source>
        <dbReference type="EMBL" id="GAB1580840.1"/>
    </source>
</evidence>
<dbReference type="Gene3D" id="1.10.357.10">
    <property type="entry name" value="Tetracycline Repressor, domain 2"/>
    <property type="match status" value="1"/>
</dbReference>
<dbReference type="InterPro" id="IPR050109">
    <property type="entry name" value="HTH-type_TetR-like_transc_reg"/>
</dbReference>
<dbReference type="SUPFAM" id="SSF46689">
    <property type="entry name" value="Homeodomain-like"/>
    <property type="match status" value="1"/>
</dbReference>
<reference evidence="4 5" key="1">
    <citation type="submission" date="2024-10" db="EMBL/GenBank/DDBJ databases">
        <title>Isolation, draft genome sequencing and identification of Phyllobacterium sp. NSA23, isolated from leaf soil.</title>
        <authorList>
            <person name="Akita H."/>
        </authorList>
    </citation>
    <scope>NUCLEOTIDE SEQUENCE [LARGE SCALE GENOMIC DNA]</scope>
    <source>
        <strain evidence="4 5">NSA23</strain>
    </source>
</reference>
<dbReference type="Pfam" id="PF00440">
    <property type="entry name" value="TetR_N"/>
    <property type="match status" value="1"/>
</dbReference>
<evidence type="ECO:0000259" key="3">
    <source>
        <dbReference type="PROSITE" id="PS50977"/>
    </source>
</evidence>
<feature type="DNA-binding region" description="H-T-H motif" evidence="2">
    <location>
        <begin position="34"/>
        <end position="53"/>
    </location>
</feature>
<dbReference type="PROSITE" id="PS50977">
    <property type="entry name" value="HTH_TETR_2"/>
    <property type="match status" value="1"/>
</dbReference>
<dbReference type="InterPro" id="IPR009057">
    <property type="entry name" value="Homeodomain-like_sf"/>
</dbReference>
<dbReference type="Proteomes" id="UP001628091">
    <property type="component" value="Unassembled WGS sequence"/>
</dbReference>
<name>A0ABQ0GVZ4_9HYPH</name>
<keyword evidence="5" id="KW-1185">Reference proteome</keyword>
<dbReference type="Pfam" id="PF17937">
    <property type="entry name" value="TetR_C_28"/>
    <property type="match status" value="1"/>
</dbReference>
<protein>
    <recommendedName>
        <fullName evidence="3">HTH tetR-type domain-containing protein</fullName>
    </recommendedName>
</protein>
<evidence type="ECO:0000313" key="5">
    <source>
        <dbReference type="Proteomes" id="UP001628091"/>
    </source>
</evidence>
<organism evidence="4 5">
    <name type="scientific">Phyllobacterium phragmitis</name>
    <dbReference type="NCBI Taxonomy" id="2670329"/>
    <lineage>
        <taxon>Bacteria</taxon>
        <taxon>Pseudomonadati</taxon>
        <taxon>Pseudomonadota</taxon>
        <taxon>Alphaproteobacteria</taxon>
        <taxon>Hyphomicrobiales</taxon>
        <taxon>Phyllobacteriaceae</taxon>
        <taxon>Phyllobacterium</taxon>
    </lineage>
</organism>
<dbReference type="RefSeq" id="WP_407863773.1">
    <property type="nucleotide sequence ID" value="NZ_BAAFZP010000001.1"/>
</dbReference>
<keyword evidence="1 2" id="KW-0238">DNA-binding</keyword>
<comment type="caution">
    <text evidence="4">The sequence shown here is derived from an EMBL/GenBank/DDBJ whole genome shotgun (WGS) entry which is preliminary data.</text>
</comment>
<gene>
    <name evidence="4" type="ORF">PPNSA23_07830</name>
</gene>
<dbReference type="PRINTS" id="PR00455">
    <property type="entry name" value="HTHTETR"/>
</dbReference>
<sequence>MAQRHHNRRGSVTIDQILDSAEEILVSRGVSGLTLEAVARQAGISKGGLLHHFPSKSALEAGVEQRFVSTMCERISQRARQGGSFLSALVMEMRNYREQGSRSLAAFTLCASRDHSPEALQAFGRKLLMRMEQSHPKERYRSLVFFALLGLLLSDVWHLVELSDWETQEFYAALEELVDQHPCATRLNTGKGESNDISPV</sequence>
<dbReference type="InterPro" id="IPR001647">
    <property type="entry name" value="HTH_TetR"/>
</dbReference>
<evidence type="ECO:0000256" key="2">
    <source>
        <dbReference type="PROSITE-ProRule" id="PRU00335"/>
    </source>
</evidence>
<accession>A0ABQ0GVZ4</accession>
<dbReference type="EMBL" id="BAAFZP010000001">
    <property type="protein sequence ID" value="GAB1580840.1"/>
    <property type="molecule type" value="Genomic_DNA"/>
</dbReference>
<proteinExistence type="predicted"/>